<dbReference type="Proteomes" id="UP000281553">
    <property type="component" value="Unassembled WGS sequence"/>
</dbReference>
<sequence length="121" mass="13398">MTPSTPTLTQGDQLNRIKLIRKRAKNRHAAGDFREDGEDGQGMLANSYPRSRVVGGHPDNEDEVVQAYDLAVLSNDSADDCRVLQPRESLATSMSKISLTPYHSRSREFGNHQTFSNVPLG</sequence>
<protein>
    <submittedName>
        <fullName evidence="2">Uncharacterized protein</fullName>
    </submittedName>
</protein>
<name>A0A3P7MDD5_DIBLA</name>
<accession>A0A3P7MDD5</accession>
<proteinExistence type="predicted"/>
<dbReference type="EMBL" id="UYRU01064008">
    <property type="protein sequence ID" value="VDN15901.1"/>
    <property type="molecule type" value="Genomic_DNA"/>
</dbReference>
<feature type="compositionally biased region" description="Polar residues" evidence="1">
    <location>
        <begin position="111"/>
        <end position="121"/>
    </location>
</feature>
<keyword evidence="3" id="KW-1185">Reference proteome</keyword>
<evidence type="ECO:0000256" key="1">
    <source>
        <dbReference type="SAM" id="MobiDB-lite"/>
    </source>
</evidence>
<reference evidence="2 3" key="1">
    <citation type="submission" date="2018-11" db="EMBL/GenBank/DDBJ databases">
        <authorList>
            <consortium name="Pathogen Informatics"/>
        </authorList>
    </citation>
    <scope>NUCLEOTIDE SEQUENCE [LARGE SCALE GENOMIC DNA]</scope>
</reference>
<dbReference type="AlphaFoldDB" id="A0A3P7MDD5"/>
<feature type="region of interest" description="Disordered" evidence="1">
    <location>
        <begin position="24"/>
        <end position="59"/>
    </location>
</feature>
<evidence type="ECO:0000313" key="2">
    <source>
        <dbReference type="EMBL" id="VDN15901.1"/>
    </source>
</evidence>
<organism evidence="2 3">
    <name type="scientific">Dibothriocephalus latus</name>
    <name type="common">Fish tapeworm</name>
    <name type="synonym">Diphyllobothrium latum</name>
    <dbReference type="NCBI Taxonomy" id="60516"/>
    <lineage>
        <taxon>Eukaryota</taxon>
        <taxon>Metazoa</taxon>
        <taxon>Spiralia</taxon>
        <taxon>Lophotrochozoa</taxon>
        <taxon>Platyhelminthes</taxon>
        <taxon>Cestoda</taxon>
        <taxon>Eucestoda</taxon>
        <taxon>Diphyllobothriidea</taxon>
        <taxon>Diphyllobothriidae</taxon>
        <taxon>Dibothriocephalus</taxon>
    </lineage>
</organism>
<evidence type="ECO:0000313" key="3">
    <source>
        <dbReference type="Proteomes" id="UP000281553"/>
    </source>
</evidence>
<gene>
    <name evidence="2" type="ORF">DILT_LOCUS11732</name>
</gene>
<feature type="region of interest" description="Disordered" evidence="1">
    <location>
        <begin position="100"/>
        <end position="121"/>
    </location>
</feature>